<keyword evidence="2" id="KW-0540">Nuclease</keyword>
<proteinExistence type="predicted"/>
<keyword evidence="2" id="KW-0255">Endonuclease</keyword>
<dbReference type="SUPFAM" id="SSF52980">
    <property type="entry name" value="Restriction endonuclease-like"/>
    <property type="match status" value="1"/>
</dbReference>
<dbReference type="CDD" id="cd01038">
    <property type="entry name" value="Endonuclease_DUF559"/>
    <property type="match status" value="1"/>
</dbReference>
<dbReference type="OrthoDB" id="9798754at2"/>
<organism evidence="2 3">
    <name type="scientific">Aequorivita ciconiae</name>
    <dbReference type="NCBI Taxonomy" id="2494375"/>
    <lineage>
        <taxon>Bacteria</taxon>
        <taxon>Pseudomonadati</taxon>
        <taxon>Bacteroidota</taxon>
        <taxon>Flavobacteriia</taxon>
        <taxon>Flavobacteriales</taxon>
        <taxon>Flavobacteriaceae</taxon>
        <taxon>Aequorivita</taxon>
    </lineage>
</organism>
<dbReference type="Pfam" id="PF04480">
    <property type="entry name" value="DUF559"/>
    <property type="match status" value="1"/>
</dbReference>
<dbReference type="InterPro" id="IPR007569">
    <property type="entry name" value="DUF559"/>
</dbReference>
<protein>
    <submittedName>
        <fullName evidence="2">Endonuclease domain-containing protein</fullName>
    </submittedName>
</protein>
<dbReference type="InterPro" id="IPR011335">
    <property type="entry name" value="Restrct_endonuc-II-like"/>
</dbReference>
<keyword evidence="3" id="KW-1185">Reference proteome</keyword>
<evidence type="ECO:0000259" key="1">
    <source>
        <dbReference type="Pfam" id="PF04480"/>
    </source>
</evidence>
<evidence type="ECO:0000313" key="3">
    <source>
        <dbReference type="Proteomes" id="UP000285517"/>
    </source>
</evidence>
<dbReference type="KEGG" id="aev:EI546_12495"/>
<dbReference type="EMBL" id="CP034951">
    <property type="protein sequence ID" value="QAA82488.1"/>
    <property type="molecule type" value="Genomic_DNA"/>
</dbReference>
<dbReference type="InterPro" id="IPR047216">
    <property type="entry name" value="Endonuclease_DUF559_bact"/>
</dbReference>
<accession>A0A410G5C9</accession>
<feature type="domain" description="DUF559" evidence="1">
    <location>
        <begin position="12"/>
        <end position="116"/>
    </location>
</feature>
<dbReference type="PANTHER" id="PTHR38590:SF1">
    <property type="entry name" value="BLL0828 PROTEIN"/>
    <property type="match status" value="1"/>
</dbReference>
<dbReference type="AlphaFoldDB" id="A0A410G5C9"/>
<keyword evidence="2" id="KW-0378">Hydrolase</keyword>
<dbReference type="RefSeq" id="WP_128250853.1">
    <property type="nucleotide sequence ID" value="NZ_CP034951.1"/>
</dbReference>
<name>A0A410G5C9_9FLAO</name>
<dbReference type="GO" id="GO:0004519">
    <property type="term" value="F:endonuclease activity"/>
    <property type="evidence" value="ECO:0007669"/>
    <property type="project" value="UniProtKB-KW"/>
</dbReference>
<dbReference type="Gene3D" id="3.40.960.10">
    <property type="entry name" value="VSR Endonuclease"/>
    <property type="match status" value="1"/>
</dbReference>
<reference evidence="2 3" key="1">
    <citation type="submission" date="2019-01" db="EMBL/GenBank/DDBJ databases">
        <title>Complete genome sequencing of Aequorivita sp. H23M31.</title>
        <authorList>
            <person name="Bae J.-W."/>
        </authorList>
    </citation>
    <scope>NUCLEOTIDE SEQUENCE [LARGE SCALE GENOMIC DNA]</scope>
    <source>
        <strain evidence="2 3">H23M31</strain>
    </source>
</reference>
<evidence type="ECO:0000313" key="2">
    <source>
        <dbReference type="EMBL" id="QAA82488.1"/>
    </source>
</evidence>
<sequence length="122" mass="14887">MKKQIHNRKEMEVYRKHLRNHNTSAEAFLWNYLKGSKLDGRKFRRQHSINHYIVDFYCPSEKLIIELDGQVHFNSNAEEYDRKREKDLEELGFTIIRFENKMVFDFLPSVLKDIKDHFKKEP</sequence>
<dbReference type="Proteomes" id="UP000285517">
    <property type="component" value="Chromosome"/>
</dbReference>
<gene>
    <name evidence="2" type="ORF">EI546_12495</name>
</gene>
<dbReference type="PANTHER" id="PTHR38590">
    <property type="entry name" value="BLL0828 PROTEIN"/>
    <property type="match status" value="1"/>
</dbReference>